<evidence type="ECO:0000256" key="5">
    <source>
        <dbReference type="PROSITE-ProRule" id="PRU00125"/>
    </source>
</evidence>
<evidence type="ECO:0000259" key="6">
    <source>
        <dbReference type="PROSITE" id="PS50023"/>
    </source>
</evidence>
<dbReference type="STRING" id="34508.A0A4U5LVZ3"/>
<gene>
    <name evidence="7" type="ORF">L596_027615</name>
</gene>
<dbReference type="GO" id="GO:0030018">
    <property type="term" value="C:Z disc"/>
    <property type="evidence" value="ECO:0007669"/>
    <property type="project" value="TreeGrafter"/>
</dbReference>
<evidence type="ECO:0000256" key="4">
    <source>
        <dbReference type="ARBA" id="ARBA00023038"/>
    </source>
</evidence>
<dbReference type="SUPFAM" id="SSF57716">
    <property type="entry name" value="Glucocorticoid receptor-like (DNA-binding domain)"/>
    <property type="match status" value="1"/>
</dbReference>
<dbReference type="InterPro" id="IPR001781">
    <property type="entry name" value="Znf_LIM"/>
</dbReference>
<dbReference type="Proteomes" id="UP000298663">
    <property type="component" value="Unassembled WGS sequence"/>
</dbReference>
<feature type="domain" description="LIM zinc-binding" evidence="6">
    <location>
        <begin position="61"/>
        <end position="120"/>
    </location>
</feature>
<dbReference type="PROSITE" id="PS50023">
    <property type="entry name" value="LIM_DOMAIN_2"/>
    <property type="match status" value="1"/>
</dbReference>
<name>A0A4U5LVZ3_STECR</name>
<accession>A0A4U5LVZ3</accession>
<dbReference type="EMBL" id="AZBU02000011">
    <property type="protein sequence ID" value="TKR60358.1"/>
    <property type="molecule type" value="Genomic_DNA"/>
</dbReference>
<reference evidence="7 8" key="2">
    <citation type="journal article" date="2019" name="G3 (Bethesda)">
        <title>Hybrid Assembly of the Genome of the Entomopathogenic Nematode Steinernema carpocapsae Identifies the X-Chromosome.</title>
        <authorList>
            <person name="Serra L."/>
            <person name="Macchietto M."/>
            <person name="Macias-Munoz A."/>
            <person name="McGill C.J."/>
            <person name="Rodriguez I.M."/>
            <person name="Rodriguez B."/>
            <person name="Murad R."/>
            <person name="Mortazavi A."/>
        </authorList>
    </citation>
    <scope>NUCLEOTIDE SEQUENCE [LARGE SCALE GENOMIC DNA]</scope>
    <source>
        <strain evidence="7 8">ALL</strain>
    </source>
</reference>
<evidence type="ECO:0000313" key="7">
    <source>
        <dbReference type="EMBL" id="TKR60358.1"/>
    </source>
</evidence>
<dbReference type="PANTHER" id="PTHR24205">
    <property type="entry name" value="FOUR AND A HALF LIM DOMAINS PROTEIN"/>
    <property type="match status" value="1"/>
</dbReference>
<dbReference type="Pfam" id="PF00412">
    <property type="entry name" value="LIM"/>
    <property type="match status" value="2"/>
</dbReference>
<keyword evidence="3 5" id="KW-0862">Zinc</keyword>
<keyword evidence="8" id="KW-1185">Reference proteome</keyword>
<keyword evidence="1 5" id="KW-0479">Metal-binding</keyword>
<protein>
    <recommendedName>
        <fullName evidence="6">LIM zinc-binding domain-containing protein</fullName>
    </recommendedName>
</protein>
<dbReference type="Gene3D" id="2.10.110.10">
    <property type="entry name" value="Cysteine Rich Protein"/>
    <property type="match status" value="2"/>
</dbReference>
<dbReference type="GO" id="GO:0005634">
    <property type="term" value="C:nucleus"/>
    <property type="evidence" value="ECO:0007669"/>
    <property type="project" value="TreeGrafter"/>
</dbReference>
<comment type="caution">
    <text evidence="7">The sequence shown here is derived from an EMBL/GenBank/DDBJ whole genome shotgun (WGS) entry which is preliminary data.</text>
</comment>
<dbReference type="PANTHER" id="PTHR24205:SF16">
    <property type="entry name" value="GH01042P-RELATED"/>
    <property type="match status" value="1"/>
</dbReference>
<reference evidence="7 8" key="1">
    <citation type="journal article" date="2015" name="Genome Biol.">
        <title>Comparative genomics of Steinernema reveals deeply conserved gene regulatory networks.</title>
        <authorList>
            <person name="Dillman A.R."/>
            <person name="Macchietto M."/>
            <person name="Porter C.F."/>
            <person name="Rogers A."/>
            <person name="Williams B."/>
            <person name="Antoshechkin I."/>
            <person name="Lee M.M."/>
            <person name="Goodwin Z."/>
            <person name="Lu X."/>
            <person name="Lewis E.E."/>
            <person name="Goodrich-Blair H."/>
            <person name="Stock S.P."/>
            <person name="Adams B.J."/>
            <person name="Sternberg P.W."/>
            <person name="Mortazavi A."/>
        </authorList>
    </citation>
    <scope>NUCLEOTIDE SEQUENCE [LARGE SCALE GENOMIC DNA]</scope>
    <source>
        <strain evidence="7 8">ALL</strain>
    </source>
</reference>
<dbReference type="PROSITE" id="PS00478">
    <property type="entry name" value="LIM_DOMAIN_1"/>
    <property type="match status" value="2"/>
</dbReference>
<dbReference type="AlphaFoldDB" id="A0A4U5LVZ3"/>
<evidence type="ECO:0000313" key="8">
    <source>
        <dbReference type="Proteomes" id="UP000298663"/>
    </source>
</evidence>
<dbReference type="SMART" id="SM00132">
    <property type="entry name" value="LIM"/>
    <property type="match status" value="2"/>
</dbReference>
<proteinExistence type="predicted"/>
<dbReference type="GO" id="GO:0003712">
    <property type="term" value="F:transcription coregulator activity"/>
    <property type="evidence" value="ECO:0007669"/>
    <property type="project" value="TreeGrafter"/>
</dbReference>
<sequence length="125" mass="14443">MSSRCVDCSGAIEGEAVLVNGRLHHPQHFRCSTCKLVVQNYYYLDGEQNPTCESCWQRKNPTCKKCRRFVNETFIVAMNQTWHLNCFLCSACGKPFPGGRFVDCHGEPYDLDCFWGLQLRKFNHL</sequence>
<organism evidence="7 8">
    <name type="scientific">Steinernema carpocapsae</name>
    <name type="common">Entomopathogenic nematode</name>
    <dbReference type="NCBI Taxonomy" id="34508"/>
    <lineage>
        <taxon>Eukaryota</taxon>
        <taxon>Metazoa</taxon>
        <taxon>Ecdysozoa</taxon>
        <taxon>Nematoda</taxon>
        <taxon>Chromadorea</taxon>
        <taxon>Rhabditida</taxon>
        <taxon>Tylenchina</taxon>
        <taxon>Panagrolaimomorpha</taxon>
        <taxon>Strongyloidoidea</taxon>
        <taxon>Steinernematidae</taxon>
        <taxon>Steinernema</taxon>
    </lineage>
</organism>
<evidence type="ECO:0000256" key="3">
    <source>
        <dbReference type="ARBA" id="ARBA00022833"/>
    </source>
</evidence>
<evidence type="ECO:0000256" key="2">
    <source>
        <dbReference type="ARBA" id="ARBA00022737"/>
    </source>
</evidence>
<keyword evidence="4 5" id="KW-0440">LIM domain</keyword>
<keyword evidence="2" id="KW-0677">Repeat</keyword>
<evidence type="ECO:0000256" key="1">
    <source>
        <dbReference type="ARBA" id="ARBA00022723"/>
    </source>
</evidence>
<dbReference type="GO" id="GO:0046872">
    <property type="term" value="F:metal ion binding"/>
    <property type="evidence" value="ECO:0007669"/>
    <property type="project" value="UniProtKB-KW"/>
</dbReference>
<dbReference type="OrthoDB" id="1112565at2759"/>